<gene>
    <name evidence="1" type="ORF">SFRICE_006942</name>
</gene>
<dbReference type="OrthoDB" id="6029at2759"/>
<protein>
    <submittedName>
        <fullName evidence="1">SFRICE_006942</fullName>
    </submittedName>
</protein>
<proteinExistence type="predicted"/>
<accession>A0A2H1WXM5</accession>
<dbReference type="AlphaFoldDB" id="A0A2H1WXM5"/>
<organism evidence="1">
    <name type="scientific">Spodoptera frugiperda</name>
    <name type="common">Fall armyworm</name>
    <dbReference type="NCBI Taxonomy" id="7108"/>
    <lineage>
        <taxon>Eukaryota</taxon>
        <taxon>Metazoa</taxon>
        <taxon>Ecdysozoa</taxon>
        <taxon>Arthropoda</taxon>
        <taxon>Hexapoda</taxon>
        <taxon>Insecta</taxon>
        <taxon>Pterygota</taxon>
        <taxon>Neoptera</taxon>
        <taxon>Endopterygota</taxon>
        <taxon>Lepidoptera</taxon>
        <taxon>Glossata</taxon>
        <taxon>Ditrysia</taxon>
        <taxon>Noctuoidea</taxon>
        <taxon>Noctuidae</taxon>
        <taxon>Amphipyrinae</taxon>
        <taxon>Spodoptera</taxon>
    </lineage>
</organism>
<reference evidence="1" key="1">
    <citation type="submission" date="2016-07" db="EMBL/GenBank/DDBJ databases">
        <authorList>
            <person name="Bretaudeau A."/>
        </authorList>
    </citation>
    <scope>NUCLEOTIDE SEQUENCE</scope>
    <source>
        <strain evidence="1">Rice</strain>
        <tissue evidence="1">Whole body</tissue>
    </source>
</reference>
<dbReference type="EMBL" id="ODYU01011849">
    <property type="protein sequence ID" value="SOQ57825.1"/>
    <property type="molecule type" value="Genomic_DNA"/>
</dbReference>
<sequence>MVSGINMISPLRYCTHIKHMNYTPIVFNHPNVGYVFSGLVHRVNYSQDKKGCCKDIAQTTGKKVEPWPKTDPPTTPWRAECSHDPQPPNYDPYKIKVPDVVVPPLPASNVKRTGVVYTTTDQHGPQPDPGYQHQHHQYPAQSGYPGIDQQVIEEEETKDPGFFGRLKGFFGKLKGKGKEGEGDAMISGRDVNWLPL</sequence>
<evidence type="ECO:0000313" key="1">
    <source>
        <dbReference type="EMBL" id="SOQ57825.1"/>
    </source>
</evidence>
<name>A0A2H1WXM5_SPOFR</name>